<organism evidence="2 4">
    <name type="scientific">Adineta ricciae</name>
    <name type="common">Rotifer</name>
    <dbReference type="NCBI Taxonomy" id="249248"/>
    <lineage>
        <taxon>Eukaryota</taxon>
        <taxon>Metazoa</taxon>
        <taxon>Spiralia</taxon>
        <taxon>Gnathifera</taxon>
        <taxon>Rotifera</taxon>
        <taxon>Eurotatoria</taxon>
        <taxon>Bdelloidea</taxon>
        <taxon>Adinetida</taxon>
        <taxon>Adinetidae</taxon>
        <taxon>Adineta</taxon>
    </lineage>
</organism>
<evidence type="ECO:0000313" key="2">
    <source>
        <dbReference type="EMBL" id="CAF1517702.1"/>
    </source>
</evidence>
<sequence length="226" mass="25093">MNHDHFSLRSAKISIRRLRSAATRVARNSMLASLCPEDSNEVEMADDHDSELVSRNEHLHDTVMQEYDEEEPICDAHSFDCLPDDSIPTDSPATKNDDPQNDDELLFDSSGHRITHIVTGQVPDTKDISTALALFRHRHNLSKSCINDLCDLLRFLGVKNVPADFRSVEKIIMCSQGDVLQSKKHILCSECGNKGTDSSKCETVSCKSSVGFASTPTTICTFKLLP</sequence>
<evidence type="ECO:0000313" key="4">
    <source>
        <dbReference type="Proteomes" id="UP000663828"/>
    </source>
</evidence>
<dbReference type="EMBL" id="CAJNOJ010000945">
    <property type="protein sequence ID" value="CAF1535098.1"/>
    <property type="molecule type" value="Genomic_DNA"/>
</dbReference>
<keyword evidence="4" id="KW-1185">Reference proteome</keyword>
<evidence type="ECO:0000313" key="3">
    <source>
        <dbReference type="EMBL" id="CAF1535098.1"/>
    </source>
</evidence>
<comment type="caution">
    <text evidence="2">The sequence shown here is derived from an EMBL/GenBank/DDBJ whole genome shotgun (WGS) entry which is preliminary data.</text>
</comment>
<dbReference type="Proteomes" id="UP000663828">
    <property type="component" value="Unassembled WGS sequence"/>
</dbReference>
<dbReference type="AlphaFoldDB" id="A0A815UE11"/>
<dbReference type="EMBL" id="CAJNOR010004637">
    <property type="protein sequence ID" value="CAF1517702.1"/>
    <property type="molecule type" value="Genomic_DNA"/>
</dbReference>
<proteinExistence type="predicted"/>
<dbReference type="Proteomes" id="UP000663852">
    <property type="component" value="Unassembled WGS sequence"/>
</dbReference>
<protein>
    <submittedName>
        <fullName evidence="2">Uncharacterized protein</fullName>
    </submittedName>
</protein>
<dbReference type="OrthoDB" id="10026722at2759"/>
<reference evidence="2" key="1">
    <citation type="submission" date="2021-02" db="EMBL/GenBank/DDBJ databases">
        <authorList>
            <person name="Nowell W R."/>
        </authorList>
    </citation>
    <scope>NUCLEOTIDE SEQUENCE</scope>
</reference>
<accession>A0A815UE11</accession>
<feature type="region of interest" description="Disordered" evidence="1">
    <location>
        <begin position="85"/>
        <end position="105"/>
    </location>
</feature>
<name>A0A815UE11_ADIRI</name>
<evidence type="ECO:0000256" key="1">
    <source>
        <dbReference type="SAM" id="MobiDB-lite"/>
    </source>
</evidence>
<gene>
    <name evidence="3" type="ORF">EDS130_LOCUS44881</name>
    <name evidence="2" type="ORF">XAT740_LOCUS40601</name>
</gene>